<dbReference type="GO" id="GO:0015276">
    <property type="term" value="F:ligand-gated monoatomic ion channel activity"/>
    <property type="evidence" value="ECO:0007669"/>
    <property type="project" value="InterPro"/>
</dbReference>
<feature type="domain" description="Ionotropic glutamate receptor C-terminal" evidence="7">
    <location>
        <begin position="42"/>
        <end position="262"/>
    </location>
</feature>
<organism evidence="8">
    <name type="scientific">Pseudomonas solani</name>
    <dbReference type="NCBI Taxonomy" id="2731552"/>
    <lineage>
        <taxon>Bacteria</taxon>
        <taxon>Pseudomonadati</taxon>
        <taxon>Pseudomonadota</taxon>
        <taxon>Gammaproteobacteria</taxon>
        <taxon>Pseudomonadales</taxon>
        <taxon>Pseudomonadaceae</taxon>
        <taxon>Pseudomonas</taxon>
    </lineage>
</organism>
<reference evidence="8" key="1">
    <citation type="submission" date="2023-08" db="EMBL/GenBank/DDBJ databases">
        <title>Increased levels of nutrients transform a symbiont into a lethal pathobiont.</title>
        <authorList>
            <person name="Lachnit T."/>
            <person name="Ulrich L."/>
            <person name="Willmer F.M."/>
            <person name="Hasenbein T."/>
            <person name="Steiner L.X."/>
            <person name="Wolters M."/>
            <person name="Herbst E.M."/>
            <person name="Deines P."/>
        </authorList>
    </citation>
    <scope>NUCLEOTIDE SEQUENCE</scope>
    <source>
        <strain evidence="8">T3</strain>
    </source>
</reference>
<evidence type="ECO:0000256" key="3">
    <source>
        <dbReference type="ARBA" id="ARBA00022729"/>
    </source>
</evidence>
<dbReference type="SMART" id="SM00079">
    <property type="entry name" value="PBPe"/>
    <property type="match status" value="1"/>
</dbReference>
<gene>
    <name evidence="8" type="primary">tcyJ</name>
    <name evidence="8" type="ORF">ABS648_29140</name>
</gene>
<dbReference type="PROSITE" id="PS01039">
    <property type="entry name" value="SBP_BACTERIAL_3"/>
    <property type="match status" value="1"/>
</dbReference>
<dbReference type="SMART" id="SM00062">
    <property type="entry name" value="PBPb"/>
    <property type="match status" value="1"/>
</dbReference>
<feature type="chain" id="PRO_5043672388" evidence="5">
    <location>
        <begin position="31"/>
        <end position="266"/>
    </location>
</feature>
<evidence type="ECO:0000313" key="8">
    <source>
        <dbReference type="EMBL" id="XBY63951.1"/>
    </source>
</evidence>
<comment type="similarity">
    <text evidence="2 4">Belongs to the bacterial solute-binding protein 3 family.</text>
</comment>
<comment type="subcellular location">
    <subcellularLocation>
        <location evidence="1">Cell envelope</location>
    </subcellularLocation>
</comment>
<dbReference type="CDD" id="cd13712">
    <property type="entry name" value="PBP2_FliY"/>
    <property type="match status" value="1"/>
</dbReference>
<evidence type="ECO:0000256" key="4">
    <source>
        <dbReference type="RuleBase" id="RU003744"/>
    </source>
</evidence>
<feature type="domain" description="Solute-binding protein family 3/N-terminal" evidence="6">
    <location>
        <begin position="42"/>
        <end position="263"/>
    </location>
</feature>
<proteinExistence type="inferred from homology"/>
<dbReference type="PANTHER" id="PTHR35936">
    <property type="entry name" value="MEMBRANE-BOUND LYTIC MUREIN TRANSGLYCOSYLASE F"/>
    <property type="match status" value="1"/>
</dbReference>
<dbReference type="NCBIfam" id="NF008426">
    <property type="entry name" value="PRK11260.1"/>
    <property type="match status" value="1"/>
</dbReference>
<name>A0AAU7Y1B5_9PSED</name>
<dbReference type="RefSeq" id="WP_021221754.1">
    <property type="nucleotide sequence ID" value="NZ_CP158373.1"/>
</dbReference>
<evidence type="ECO:0000256" key="5">
    <source>
        <dbReference type="SAM" id="SignalP"/>
    </source>
</evidence>
<evidence type="ECO:0000256" key="2">
    <source>
        <dbReference type="ARBA" id="ARBA00010333"/>
    </source>
</evidence>
<evidence type="ECO:0000259" key="6">
    <source>
        <dbReference type="SMART" id="SM00062"/>
    </source>
</evidence>
<dbReference type="Gene3D" id="3.40.190.10">
    <property type="entry name" value="Periplasmic binding protein-like II"/>
    <property type="match status" value="2"/>
</dbReference>
<dbReference type="PANTHER" id="PTHR35936:SF35">
    <property type="entry name" value="L-CYSTINE-BINDING PROTEIN TCYJ"/>
    <property type="match status" value="1"/>
</dbReference>
<feature type="signal peptide" evidence="5">
    <location>
        <begin position="1"/>
        <end position="30"/>
    </location>
</feature>
<dbReference type="InterPro" id="IPR018313">
    <property type="entry name" value="SBP_3_CS"/>
</dbReference>
<accession>A0AAU7Y1B5</accession>
<protein>
    <submittedName>
        <fullName evidence="8">Cystine ABC transporter substrate-binding protein</fullName>
    </submittedName>
</protein>
<dbReference type="AlphaFoldDB" id="A0AAU7Y1B5"/>
<dbReference type="SUPFAM" id="SSF53850">
    <property type="entry name" value="Periplasmic binding protein-like II"/>
    <property type="match status" value="1"/>
</dbReference>
<dbReference type="InterPro" id="IPR001638">
    <property type="entry name" value="Solute-binding_3/MltF_N"/>
</dbReference>
<dbReference type="EMBL" id="CP158373">
    <property type="protein sequence ID" value="XBY63951.1"/>
    <property type="molecule type" value="Genomic_DNA"/>
</dbReference>
<evidence type="ECO:0000259" key="7">
    <source>
        <dbReference type="SMART" id="SM00079"/>
    </source>
</evidence>
<dbReference type="GO" id="GO:0016020">
    <property type="term" value="C:membrane"/>
    <property type="evidence" value="ECO:0007669"/>
    <property type="project" value="InterPro"/>
</dbReference>
<evidence type="ECO:0000256" key="1">
    <source>
        <dbReference type="ARBA" id="ARBA00004196"/>
    </source>
</evidence>
<keyword evidence="3 5" id="KW-0732">Signal</keyword>
<sequence>MKFATLRRQFLIGTLGLALGASFIGNSAVAGELLQQIKDKGSVKVGLEGTYPPFNFQDESGKLTGFEVEFAEALAKELGVKVDFQPSKWDGILAALESKRLDLVINQVTISDERKKKYDFSTPYTVSGIQALVRKGNEDSIKSAADLAGKKVGVGLGTNYEQWLKENAPKADIRTYDDDPTKFQDLNVGRIDAILVDRLAAFEMVEKTGGRLAVAGAPFSRQESGIALRKGDPELLAAIDKAIAKLKADGTLKAISEKWFKADVTQ</sequence>
<dbReference type="InterPro" id="IPR001320">
    <property type="entry name" value="Iontro_rcpt_C"/>
</dbReference>
<dbReference type="Pfam" id="PF00497">
    <property type="entry name" value="SBP_bac_3"/>
    <property type="match status" value="1"/>
</dbReference>
<dbReference type="GO" id="GO:0030313">
    <property type="term" value="C:cell envelope"/>
    <property type="evidence" value="ECO:0007669"/>
    <property type="project" value="UniProtKB-SubCell"/>
</dbReference>